<keyword evidence="1" id="KW-1133">Transmembrane helix</keyword>
<name>A0AAN6MZE8_9PEZI</name>
<sequence length="143" mass="16023">MPLHHVPPRPARKISKFVLGSVVLLIIAATACLTAHWLYQTAPTLQTDYTIEAFAREWSLQAYDKASCVDRFYQKKGTKASPCLDSDGHDQSVRYDGKATWKLCLFPFPGCTGEVRTFESENPVCTNAFLSRTYKIVRTGSNC</sequence>
<comment type="caution">
    <text evidence="2">The sequence shown here is derived from an EMBL/GenBank/DDBJ whole genome shotgun (WGS) entry which is preliminary data.</text>
</comment>
<keyword evidence="1" id="KW-0812">Transmembrane</keyword>
<protein>
    <submittedName>
        <fullName evidence="2">Uncharacterized protein</fullName>
    </submittedName>
</protein>
<dbReference type="EMBL" id="MU853907">
    <property type="protein sequence ID" value="KAK3935786.1"/>
    <property type="molecule type" value="Genomic_DNA"/>
</dbReference>
<gene>
    <name evidence="2" type="ORF">QBC46DRAFT_357980</name>
</gene>
<dbReference type="Proteomes" id="UP001303473">
    <property type="component" value="Unassembled WGS sequence"/>
</dbReference>
<evidence type="ECO:0000313" key="2">
    <source>
        <dbReference type="EMBL" id="KAK3935786.1"/>
    </source>
</evidence>
<keyword evidence="3" id="KW-1185">Reference proteome</keyword>
<evidence type="ECO:0000313" key="3">
    <source>
        <dbReference type="Proteomes" id="UP001303473"/>
    </source>
</evidence>
<accession>A0AAN6MZE8</accession>
<proteinExistence type="predicted"/>
<reference evidence="3" key="1">
    <citation type="journal article" date="2023" name="Mol. Phylogenet. Evol.">
        <title>Genome-scale phylogeny and comparative genomics of the fungal order Sordariales.</title>
        <authorList>
            <person name="Hensen N."/>
            <person name="Bonometti L."/>
            <person name="Westerberg I."/>
            <person name="Brannstrom I.O."/>
            <person name="Guillou S."/>
            <person name="Cros-Aarteil S."/>
            <person name="Calhoun S."/>
            <person name="Haridas S."/>
            <person name="Kuo A."/>
            <person name="Mondo S."/>
            <person name="Pangilinan J."/>
            <person name="Riley R."/>
            <person name="LaButti K."/>
            <person name="Andreopoulos B."/>
            <person name="Lipzen A."/>
            <person name="Chen C."/>
            <person name="Yan M."/>
            <person name="Daum C."/>
            <person name="Ng V."/>
            <person name="Clum A."/>
            <person name="Steindorff A."/>
            <person name="Ohm R.A."/>
            <person name="Martin F."/>
            <person name="Silar P."/>
            <person name="Natvig D.O."/>
            <person name="Lalanne C."/>
            <person name="Gautier V."/>
            <person name="Ament-Velasquez S.L."/>
            <person name="Kruys A."/>
            <person name="Hutchinson M.I."/>
            <person name="Powell A.J."/>
            <person name="Barry K."/>
            <person name="Miller A.N."/>
            <person name="Grigoriev I.V."/>
            <person name="Debuchy R."/>
            <person name="Gladieux P."/>
            <person name="Hiltunen Thoren M."/>
            <person name="Johannesson H."/>
        </authorList>
    </citation>
    <scope>NUCLEOTIDE SEQUENCE [LARGE SCALE GENOMIC DNA]</scope>
    <source>
        <strain evidence="3">CBS 340.73</strain>
    </source>
</reference>
<organism evidence="2 3">
    <name type="scientific">Diplogelasinospora grovesii</name>
    <dbReference type="NCBI Taxonomy" id="303347"/>
    <lineage>
        <taxon>Eukaryota</taxon>
        <taxon>Fungi</taxon>
        <taxon>Dikarya</taxon>
        <taxon>Ascomycota</taxon>
        <taxon>Pezizomycotina</taxon>
        <taxon>Sordariomycetes</taxon>
        <taxon>Sordariomycetidae</taxon>
        <taxon>Sordariales</taxon>
        <taxon>Diplogelasinosporaceae</taxon>
        <taxon>Diplogelasinospora</taxon>
    </lineage>
</organism>
<keyword evidence="1" id="KW-0472">Membrane</keyword>
<dbReference type="AlphaFoldDB" id="A0AAN6MZE8"/>
<feature type="transmembrane region" description="Helical" evidence="1">
    <location>
        <begin position="17"/>
        <end position="39"/>
    </location>
</feature>
<evidence type="ECO:0000256" key="1">
    <source>
        <dbReference type="SAM" id="Phobius"/>
    </source>
</evidence>